<accession>A0ABV0Y0H6</accession>
<keyword evidence="3" id="KW-1185">Reference proteome</keyword>
<gene>
    <name evidence="2" type="ORF">AMECASPLE_008834</name>
</gene>
<name>A0ABV0Y0H6_9TELE</name>
<comment type="caution">
    <text evidence="2">The sequence shown here is derived from an EMBL/GenBank/DDBJ whole genome shotgun (WGS) entry which is preliminary data.</text>
</comment>
<feature type="transmembrane region" description="Helical" evidence="1">
    <location>
        <begin position="7"/>
        <end position="29"/>
    </location>
</feature>
<proteinExistence type="predicted"/>
<dbReference type="Proteomes" id="UP001469553">
    <property type="component" value="Unassembled WGS sequence"/>
</dbReference>
<reference evidence="2 3" key="1">
    <citation type="submission" date="2021-06" db="EMBL/GenBank/DDBJ databases">
        <authorList>
            <person name="Palmer J.M."/>
        </authorList>
    </citation>
    <scope>NUCLEOTIDE SEQUENCE [LARGE SCALE GENOMIC DNA]</scope>
    <source>
        <strain evidence="2 3">AS_MEX2019</strain>
        <tissue evidence="2">Muscle</tissue>
    </source>
</reference>
<keyword evidence="1" id="KW-0472">Membrane</keyword>
<keyword evidence="1" id="KW-1133">Transmembrane helix</keyword>
<keyword evidence="1" id="KW-0812">Transmembrane</keyword>
<evidence type="ECO:0000313" key="2">
    <source>
        <dbReference type="EMBL" id="MEQ2287075.1"/>
    </source>
</evidence>
<sequence length="103" mass="11348">MTKKKKFSFCYISSAAVSSFITVGTGFMLPARAHTPTIFIFLHPFVSVMSWILAASCNVFLMAVNLSAPEFPVSSSPVCGFVLKQDEENSESTCVNPQHFLNY</sequence>
<evidence type="ECO:0000256" key="1">
    <source>
        <dbReference type="SAM" id="Phobius"/>
    </source>
</evidence>
<organism evidence="2 3">
    <name type="scientific">Ameca splendens</name>
    <dbReference type="NCBI Taxonomy" id="208324"/>
    <lineage>
        <taxon>Eukaryota</taxon>
        <taxon>Metazoa</taxon>
        <taxon>Chordata</taxon>
        <taxon>Craniata</taxon>
        <taxon>Vertebrata</taxon>
        <taxon>Euteleostomi</taxon>
        <taxon>Actinopterygii</taxon>
        <taxon>Neopterygii</taxon>
        <taxon>Teleostei</taxon>
        <taxon>Neoteleostei</taxon>
        <taxon>Acanthomorphata</taxon>
        <taxon>Ovalentaria</taxon>
        <taxon>Atherinomorphae</taxon>
        <taxon>Cyprinodontiformes</taxon>
        <taxon>Goodeidae</taxon>
        <taxon>Ameca</taxon>
    </lineage>
</organism>
<feature type="transmembrane region" description="Helical" evidence="1">
    <location>
        <begin position="41"/>
        <end position="64"/>
    </location>
</feature>
<protein>
    <submittedName>
        <fullName evidence="2">Uncharacterized protein</fullName>
    </submittedName>
</protein>
<dbReference type="EMBL" id="JAHRIP010019290">
    <property type="protein sequence ID" value="MEQ2287075.1"/>
    <property type="molecule type" value="Genomic_DNA"/>
</dbReference>
<evidence type="ECO:0000313" key="3">
    <source>
        <dbReference type="Proteomes" id="UP001469553"/>
    </source>
</evidence>